<evidence type="ECO:0000256" key="3">
    <source>
        <dbReference type="ARBA" id="ARBA00022842"/>
    </source>
</evidence>
<dbReference type="InterPro" id="IPR006073">
    <property type="entry name" value="GTP-bd"/>
</dbReference>
<dbReference type="Pfam" id="PF01926">
    <property type="entry name" value="MMR_HSR1"/>
    <property type="match status" value="1"/>
</dbReference>
<dbReference type="Proteomes" id="UP000799778">
    <property type="component" value="Unassembled WGS sequence"/>
</dbReference>
<proteinExistence type="predicted"/>
<evidence type="ECO:0000256" key="2">
    <source>
        <dbReference type="ARBA" id="ARBA00022741"/>
    </source>
</evidence>
<dbReference type="InterPro" id="IPR052279">
    <property type="entry name" value="EngB_GTPase"/>
</dbReference>
<dbReference type="PROSITE" id="PS51706">
    <property type="entry name" value="G_ENGB"/>
    <property type="match status" value="1"/>
</dbReference>
<reference evidence="7" key="1">
    <citation type="journal article" date="2020" name="Stud. Mycol.">
        <title>101 Dothideomycetes genomes: a test case for predicting lifestyles and emergence of pathogens.</title>
        <authorList>
            <person name="Haridas S."/>
            <person name="Albert R."/>
            <person name="Binder M."/>
            <person name="Bloem J."/>
            <person name="Labutti K."/>
            <person name="Salamov A."/>
            <person name="Andreopoulos B."/>
            <person name="Baker S."/>
            <person name="Barry K."/>
            <person name="Bills G."/>
            <person name="Bluhm B."/>
            <person name="Cannon C."/>
            <person name="Castanera R."/>
            <person name="Culley D."/>
            <person name="Daum C."/>
            <person name="Ezra D."/>
            <person name="Gonzalez J."/>
            <person name="Henrissat B."/>
            <person name="Kuo A."/>
            <person name="Liang C."/>
            <person name="Lipzen A."/>
            <person name="Lutzoni F."/>
            <person name="Magnuson J."/>
            <person name="Mondo S."/>
            <person name="Nolan M."/>
            <person name="Ohm R."/>
            <person name="Pangilinan J."/>
            <person name="Park H.-J."/>
            <person name="Ramirez L."/>
            <person name="Alfaro M."/>
            <person name="Sun H."/>
            <person name="Tritt A."/>
            <person name="Yoshinaga Y."/>
            <person name="Zwiers L.-H."/>
            <person name="Turgeon B."/>
            <person name="Goodwin S."/>
            <person name="Spatafora J."/>
            <person name="Crous P."/>
            <person name="Grigoriev I."/>
        </authorList>
    </citation>
    <scope>NUCLEOTIDE SEQUENCE</scope>
    <source>
        <strain evidence="7">CBS 175.79</strain>
    </source>
</reference>
<evidence type="ECO:0000256" key="4">
    <source>
        <dbReference type="ARBA" id="ARBA00023134"/>
    </source>
</evidence>
<dbReference type="OrthoDB" id="391988at2759"/>
<evidence type="ECO:0000259" key="6">
    <source>
        <dbReference type="PROSITE" id="PS51706"/>
    </source>
</evidence>
<dbReference type="PRINTS" id="PR00326">
    <property type="entry name" value="GTP1OBG"/>
</dbReference>
<dbReference type="GO" id="GO:0046872">
    <property type="term" value="F:metal ion binding"/>
    <property type="evidence" value="ECO:0007669"/>
    <property type="project" value="UniProtKB-KW"/>
</dbReference>
<dbReference type="AlphaFoldDB" id="A0A6A5Y668"/>
<keyword evidence="2" id="KW-0547">Nucleotide-binding</keyword>
<evidence type="ECO:0000256" key="5">
    <source>
        <dbReference type="SAM" id="MobiDB-lite"/>
    </source>
</evidence>
<protein>
    <submittedName>
        <fullName evidence="7">P-loop containing nucleoside triphosphate hydrolase protein</fullName>
    </submittedName>
</protein>
<dbReference type="EMBL" id="ML978066">
    <property type="protein sequence ID" value="KAF2021052.1"/>
    <property type="molecule type" value="Genomic_DNA"/>
</dbReference>
<dbReference type="PANTHER" id="PTHR46498">
    <property type="entry name" value="GTP-BINDING PROTEIN 8"/>
    <property type="match status" value="1"/>
</dbReference>
<keyword evidence="7" id="KW-0378">Hydrolase</keyword>
<name>A0A6A5Y668_9PLEO</name>
<dbReference type="PANTHER" id="PTHR46498:SF1">
    <property type="entry name" value="GTP-BINDING PROTEIN 8"/>
    <property type="match status" value="1"/>
</dbReference>
<dbReference type="InterPro" id="IPR030393">
    <property type="entry name" value="G_ENGB_dom"/>
</dbReference>
<organism evidence="7 8">
    <name type="scientific">Aaosphaeria arxii CBS 175.79</name>
    <dbReference type="NCBI Taxonomy" id="1450172"/>
    <lineage>
        <taxon>Eukaryota</taxon>
        <taxon>Fungi</taxon>
        <taxon>Dikarya</taxon>
        <taxon>Ascomycota</taxon>
        <taxon>Pezizomycotina</taxon>
        <taxon>Dothideomycetes</taxon>
        <taxon>Pleosporomycetidae</taxon>
        <taxon>Pleosporales</taxon>
        <taxon>Pleosporales incertae sedis</taxon>
        <taxon>Aaosphaeria</taxon>
    </lineage>
</organism>
<dbReference type="CDD" id="cd01876">
    <property type="entry name" value="YihA_EngB"/>
    <property type="match status" value="1"/>
</dbReference>
<keyword evidence="4" id="KW-0342">GTP-binding</keyword>
<feature type="region of interest" description="Disordered" evidence="5">
    <location>
        <begin position="55"/>
        <end position="131"/>
    </location>
</feature>
<keyword evidence="1" id="KW-0479">Metal-binding</keyword>
<sequence>MAHLISRPASQFVCRSCAREGFRPQFLSQTLTIQQQTRSIRLRPGRSRIVRSESRELYNHDESELEIASAPPPRERINRLRRPQGNNEGRNIAPEIKNVSTTNSKQDSPRPTKSKPEAVPLDTSKPKTTEHAWDAGIRGDYNYYWETFAPTTAQKAKANKFFTKGQKAQFLRSVSLFRQFPEGDVPEVAFVGRSNVGKSSLLNAVVDAGAKDILARTSATPGFTRTMNLYGVGGIDGVRIKKGRSGGHDRIIGIGGVLIVDLPGYGEGSLSEWGTEIMKYFTKRKQLRRVFVLVDAMHGLKESDENLLSSLREGGVPHQVVLSKLDRLYIPEAKRLERMSKGSVSRNIQPKGTISQVEERMIAMRSEIKPPTGAGALGELLGVSAEVLVNGDRLGMDSLRFAILQAAGFSFDDRALRKAHEKRR</sequence>
<accession>A0A6A5Y668</accession>
<dbReference type="InterPro" id="IPR027417">
    <property type="entry name" value="P-loop_NTPase"/>
</dbReference>
<dbReference type="SUPFAM" id="SSF52540">
    <property type="entry name" value="P-loop containing nucleoside triphosphate hydrolases"/>
    <property type="match status" value="1"/>
</dbReference>
<dbReference type="RefSeq" id="XP_033389391.1">
    <property type="nucleotide sequence ID" value="XM_033526530.1"/>
</dbReference>
<gene>
    <name evidence="7" type="ORF">BU24DRAFT_416725</name>
</gene>
<keyword evidence="8" id="KW-1185">Reference proteome</keyword>
<dbReference type="GO" id="GO:0016787">
    <property type="term" value="F:hydrolase activity"/>
    <property type="evidence" value="ECO:0007669"/>
    <property type="project" value="UniProtKB-KW"/>
</dbReference>
<dbReference type="Gene3D" id="3.40.50.300">
    <property type="entry name" value="P-loop containing nucleotide triphosphate hydrolases"/>
    <property type="match status" value="1"/>
</dbReference>
<dbReference type="GeneID" id="54283927"/>
<evidence type="ECO:0000256" key="1">
    <source>
        <dbReference type="ARBA" id="ARBA00022723"/>
    </source>
</evidence>
<evidence type="ECO:0000313" key="8">
    <source>
        <dbReference type="Proteomes" id="UP000799778"/>
    </source>
</evidence>
<dbReference type="GO" id="GO:0005525">
    <property type="term" value="F:GTP binding"/>
    <property type="evidence" value="ECO:0007669"/>
    <property type="project" value="UniProtKB-KW"/>
</dbReference>
<dbReference type="GO" id="GO:0005739">
    <property type="term" value="C:mitochondrion"/>
    <property type="evidence" value="ECO:0007669"/>
    <property type="project" value="TreeGrafter"/>
</dbReference>
<feature type="domain" description="EngB-type G" evidence="6">
    <location>
        <begin position="184"/>
        <end position="367"/>
    </location>
</feature>
<evidence type="ECO:0000313" key="7">
    <source>
        <dbReference type="EMBL" id="KAF2021052.1"/>
    </source>
</evidence>
<keyword evidence="3" id="KW-0460">Magnesium</keyword>
<feature type="compositionally biased region" description="Basic and acidic residues" evidence="5">
    <location>
        <begin position="107"/>
        <end position="116"/>
    </location>
</feature>